<organism evidence="2 3">
    <name type="scientific">Prevotella heparinolytica</name>
    <dbReference type="NCBI Taxonomy" id="28113"/>
    <lineage>
        <taxon>Bacteria</taxon>
        <taxon>Pseudomonadati</taxon>
        <taxon>Bacteroidota</taxon>
        <taxon>Bacteroidia</taxon>
        <taxon>Bacteroidales</taxon>
        <taxon>Bacteroidaceae</taxon>
        <taxon>Bacteroides</taxon>
    </lineage>
</organism>
<dbReference type="Pfam" id="PF14393">
    <property type="entry name" value="DUF4422"/>
    <property type="match status" value="1"/>
</dbReference>
<evidence type="ECO:0000313" key="3">
    <source>
        <dbReference type="Proteomes" id="UP000295600"/>
    </source>
</evidence>
<sequence length="277" mass="33102">MDKKVKILVCAHKEVDLPPHPYFFPIHGGAALSSVDLPYIRDDTGDNISDKNKNYCELTAHYWFWKNSKSDIVGLNHYRRFFDFGYMNALFLPERKFMEINEFLNQPYRFPDNLTSLLDKYDIILPPKRNWPYKIVTQYAIFHIINDMNILRDVMRDVHPDYLSAFDSLLYHQNAYSQFNMFITKWEVFDAYSKWLFELLFEVEKRVKLSSYVDQARVFGYMSERLLNVYVMKNGLKALHVPVVTAVTESEMGERITGLRYRLRYVKNYLIFKLFKI</sequence>
<protein>
    <submittedName>
        <fullName evidence="2">Uncharacterized protein DUF4422</fullName>
    </submittedName>
</protein>
<dbReference type="EMBL" id="SLXB01000018">
    <property type="protein sequence ID" value="TCO89990.1"/>
    <property type="molecule type" value="Genomic_DNA"/>
</dbReference>
<evidence type="ECO:0000259" key="1">
    <source>
        <dbReference type="Pfam" id="PF14393"/>
    </source>
</evidence>
<evidence type="ECO:0000313" key="2">
    <source>
        <dbReference type="EMBL" id="TCO89990.1"/>
    </source>
</evidence>
<feature type="domain" description="DUF4422" evidence="1">
    <location>
        <begin position="6"/>
        <end position="234"/>
    </location>
</feature>
<accession>A0A4R2M474</accession>
<reference evidence="2 3" key="1">
    <citation type="submission" date="2019-03" db="EMBL/GenBank/DDBJ databases">
        <title>Genomic Encyclopedia of Type Strains, Phase IV (KMG-IV): sequencing the most valuable type-strain genomes for metagenomic binning, comparative biology and taxonomic classification.</title>
        <authorList>
            <person name="Goeker M."/>
        </authorList>
    </citation>
    <scope>NUCLEOTIDE SEQUENCE [LARGE SCALE GENOMIC DNA]</scope>
    <source>
        <strain evidence="2 3">DSM 23917</strain>
    </source>
</reference>
<name>A0A4R2M474_9BACE</name>
<dbReference type="Proteomes" id="UP000295600">
    <property type="component" value="Unassembled WGS sequence"/>
</dbReference>
<dbReference type="AlphaFoldDB" id="A0A4R2M474"/>
<dbReference type="RefSeq" id="WP_131926930.1">
    <property type="nucleotide sequence ID" value="NZ_SLXB01000018.1"/>
</dbReference>
<gene>
    <name evidence="2" type="ORF">EV202_11826</name>
</gene>
<proteinExistence type="predicted"/>
<dbReference type="InterPro" id="IPR025536">
    <property type="entry name" value="DUF4422"/>
</dbReference>
<comment type="caution">
    <text evidence="2">The sequence shown here is derived from an EMBL/GenBank/DDBJ whole genome shotgun (WGS) entry which is preliminary data.</text>
</comment>